<reference evidence="7 8" key="4">
    <citation type="journal article" date="2010" name="Environ. Microbiol.">
        <title>The bacterial genus Collimonas: mycophagy, weathering and other adaptive solutions to life in oligotrophic soil environments.</title>
        <authorList>
            <person name="Leveau J.H."/>
            <person name="Uroz S."/>
            <person name="de Boer W."/>
        </authorList>
    </citation>
    <scope>NUCLEOTIDE SEQUENCE [LARGE SCALE GENOMIC DNA]</scope>
    <source>
        <strain evidence="7 8">Ter331</strain>
    </source>
</reference>
<feature type="domain" description="Sodium/calcium exchanger membrane region" evidence="6">
    <location>
        <begin position="11"/>
        <end position="164"/>
    </location>
</feature>
<dbReference type="EMBL" id="CP002745">
    <property type="protein sequence ID" value="AEK63037.1"/>
    <property type="molecule type" value="Genomic_DNA"/>
</dbReference>
<dbReference type="AlphaFoldDB" id="G0AAA3"/>
<dbReference type="KEGG" id="cfu:CFU_3213"/>
<comment type="subcellular location">
    <subcellularLocation>
        <location evidence="1">Membrane</location>
        <topology evidence="1">Multi-pass membrane protein</topology>
    </subcellularLocation>
</comment>
<feature type="transmembrane region" description="Helical" evidence="5">
    <location>
        <begin position="318"/>
        <end position="340"/>
    </location>
</feature>
<evidence type="ECO:0000256" key="4">
    <source>
        <dbReference type="ARBA" id="ARBA00023136"/>
    </source>
</evidence>
<dbReference type="PANTHER" id="PTHR10846:SF8">
    <property type="entry name" value="INNER MEMBRANE PROTEIN YRBG"/>
    <property type="match status" value="1"/>
</dbReference>
<dbReference type="InterPro" id="IPR004837">
    <property type="entry name" value="NaCa_Exmemb"/>
</dbReference>
<evidence type="ECO:0000256" key="1">
    <source>
        <dbReference type="ARBA" id="ARBA00004141"/>
    </source>
</evidence>
<proteinExistence type="predicted"/>
<evidence type="ECO:0000313" key="7">
    <source>
        <dbReference type="EMBL" id="AEK63037.1"/>
    </source>
</evidence>
<evidence type="ECO:0000256" key="5">
    <source>
        <dbReference type="SAM" id="Phobius"/>
    </source>
</evidence>
<evidence type="ECO:0000256" key="2">
    <source>
        <dbReference type="ARBA" id="ARBA00022692"/>
    </source>
</evidence>
<dbReference type="GO" id="GO:0005262">
    <property type="term" value="F:calcium channel activity"/>
    <property type="evidence" value="ECO:0007669"/>
    <property type="project" value="TreeGrafter"/>
</dbReference>
<feature type="transmembrane region" description="Helical" evidence="5">
    <location>
        <begin position="193"/>
        <end position="216"/>
    </location>
</feature>
<dbReference type="GO" id="GO:0005886">
    <property type="term" value="C:plasma membrane"/>
    <property type="evidence" value="ECO:0007669"/>
    <property type="project" value="TreeGrafter"/>
</dbReference>
<reference evidence="7 8" key="5">
    <citation type="journal article" date="2011" name="ISME J.">
        <title>Dual transcriptional profiling of a bacterial/fungal confrontation: Collimonas fungivorans versus Aspergillus niger.</title>
        <authorList>
            <person name="Mela F."/>
            <person name="Fritsche K."/>
            <person name="de Boer W."/>
            <person name="van Veen J.A."/>
            <person name="de Graaff L.H."/>
            <person name="van den Berg M."/>
            <person name="Leveau J.H."/>
        </authorList>
    </citation>
    <scope>NUCLEOTIDE SEQUENCE [LARGE SCALE GENOMIC DNA]</scope>
    <source>
        <strain evidence="7 8">Ter331</strain>
    </source>
</reference>
<feature type="transmembrane region" description="Helical" evidence="5">
    <location>
        <begin position="50"/>
        <end position="71"/>
    </location>
</feature>
<dbReference type="HOGENOM" id="CLU_072251_0_0_4"/>
<evidence type="ECO:0000256" key="3">
    <source>
        <dbReference type="ARBA" id="ARBA00022989"/>
    </source>
</evidence>
<dbReference type="eggNOG" id="COG0530">
    <property type="taxonomic scope" value="Bacteria"/>
</dbReference>
<dbReference type="PANTHER" id="PTHR10846">
    <property type="entry name" value="SODIUM/POTASSIUM/CALCIUM EXCHANGER"/>
    <property type="match status" value="1"/>
</dbReference>
<reference evidence="7 8" key="3">
    <citation type="journal article" date="2008" name="FEMS Microbiol. Ecol.">
        <title>Identification and characterization of genes underlying chitinolysis in Collimonas fungivorans Ter331.</title>
        <authorList>
            <person name="Fritsche K."/>
            <person name="de Boer W."/>
            <person name="Gerards S."/>
            <person name="van den Berg M."/>
            <person name="van Veen J.A."/>
            <person name="Leveau J.H."/>
        </authorList>
    </citation>
    <scope>NUCLEOTIDE SEQUENCE [LARGE SCALE GENOMIC DNA]</scope>
    <source>
        <strain evidence="7 8">Ter331</strain>
    </source>
</reference>
<keyword evidence="3 5" id="KW-1133">Transmembrane helix</keyword>
<reference evidence="8" key="6">
    <citation type="submission" date="2011-05" db="EMBL/GenBank/DDBJ databases">
        <title>Complete sequence of Collimonas fungivorans Ter331.</title>
        <authorList>
            <person name="Leveau J.H."/>
        </authorList>
    </citation>
    <scope>NUCLEOTIDE SEQUENCE [LARGE SCALE GENOMIC DNA]</scope>
    <source>
        <strain evidence="8">Ter331</strain>
    </source>
</reference>
<reference evidence="7 8" key="1">
    <citation type="journal article" date="2004" name="Environ. Microbiol.">
        <title>Phylogeny-function analysis of (meta)genomic libraries: screening for expression of ribosomal RNA genes by large-insert library fluorescent in situ hybridization (LIL-FISH).</title>
        <authorList>
            <person name="Leveau J.H."/>
            <person name="Gerards S."/>
            <person name="de Boer W."/>
            <person name="van Veen J.A."/>
        </authorList>
    </citation>
    <scope>NUCLEOTIDE SEQUENCE [LARGE SCALE GENOMIC DNA]</scope>
    <source>
        <strain evidence="7 8">Ter331</strain>
    </source>
</reference>
<evidence type="ECO:0000259" key="6">
    <source>
        <dbReference type="Pfam" id="PF01699"/>
    </source>
</evidence>
<organism evidence="7 8">
    <name type="scientific">Collimonas fungivorans (strain Ter331)</name>
    <dbReference type="NCBI Taxonomy" id="1005048"/>
    <lineage>
        <taxon>Bacteria</taxon>
        <taxon>Pseudomonadati</taxon>
        <taxon>Pseudomonadota</taxon>
        <taxon>Betaproteobacteria</taxon>
        <taxon>Burkholderiales</taxon>
        <taxon>Oxalobacteraceae</taxon>
        <taxon>Collimonas</taxon>
    </lineage>
</organism>
<dbReference type="GO" id="GO:0008273">
    <property type="term" value="F:calcium, potassium:sodium antiporter activity"/>
    <property type="evidence" value="ECO:0007669"/>
    <property type="project" value="TreeGrafter"/>
</dbReference>
<dbReference type="GO" id="GO:0006874">
    <property type="term" value="P:intracellular calcium ion homeostasis"/>
    <property type="evidence" value="ECO:0007669"/>
    <property type="project" value="TreeGrafter"/>
</dbReference>
<dbReference type="Pfam" id="PF01699">
    <property type="entry name" value="Na_Ca_ex"/>
    <property type="match status" value="2"/>
</dbReference>
<gene>
    <name evidence="7" type="ordered locus">CFU_3213</name>
</gene>
<feature type="domain" description="Sodium/calcium exchanger membrane region" evidence="6">
    <location>
        <begin position="197"/>
        <end position="332"/>
    </location>
</feature>
<evidence type="ECO:0000313" key="8">
    <source>
        <dbReference type="Proteomes" id="UP000008392"/>
    </source>
</evidence>
<dbReference type="Proteomes" id="UP000008392">
    <property type="component" value="Chromosome"/>
</dbReference>
<dbReference type="InterPro" id="IPR044880">
    <property type="entry name" value="NCX_ion-bd_dom_sf"/>
</dbReference>
<name>G0AAA3_COLFT</name>
<feature type="transmembrane region" description="Helical" evidence="5">
    <location>
        <begin position="12"/>
        <end position="30"/>
    </location>
</feature>
<feature type="transmembrane region" description="Helical" evidence="5">
    <location>
        <begin position="266"/>
        <end position="287"/>
    </location>
</feature>
<feature type="transmembrane region" description="Helical" evidence="5">
    <location>
        <begin position="293"/>
        <end position="311"/>
    </location>
</feature>
<keyword evidence="8" id="KW-1185">Reference proteome</keyword>
<keyword evidence="4 5" id="KW-0472">Membrane</keyword>
<dbReference type="InterPro" id="IPR004481">
    <property type="entry name" value="K/Na/Ca-exchanger"/>
</dbReference>
<dbReference type="Gene3D" id="1.20.1420.30">
    <property type="entry name" value="NCX, central ion-binding region"/>
    <property type="match status" value="1"/>
</dbReference>
<keyword evidence="2 5" id="KW-0812">Transmembrane</keyword>
<accession>G0AAA3</accession>
<feature type="transmembrane region" description="Helical" evidence="5">
    <location>
        <begin position="83"/>
        <end position="105"/>
    </location>
</feature>
<dbReference type="STRING" id="1005048.CFU_3213"/>
<feature type="transmembrane region" description="Helical" evidence="5">
    <location>
        <begin position="236"/>
        <end position="254"/>
    </location>
</feature>
<feature type="transmembrane region" description="Helical" evidence="5">
    <location>
        <begin position="128"/>
        <end position="159"/>
    </location>
</feature>
<sequence>MPCRSAPMILSFALLLGSAVVIYLSCEYFVNSIEWVGRRLGIAQSAVGTVLAAFGTALPESVVTFVAVVFGRDAAHREIGVGAALGGPLVLATIAYAVVGLMFILNRKKLGSILLSASAAQRLSRDQAWFIGIFVVKVGLGLVAFVIKPWLGAFFLLAYGVYIWGEMRKEEDADAEIHELEPLKFRPHDPQPVLGWALLQTLVALVVIFLSSQLFVHQLGEISPWLGISPQLTALLLSPIATELPEILNAVIWVRQGKQTLALSNISGAMMIQATIPTALVLIFTPWMLSPALIWAAAVTMISMFGLYALLRKGMLSGGILALFGLLYVVFAAGLGWIGVH</sequence>
<protein>
    <submittedName>
        <fullName evidence="7">Putative Ca2+/Na+ antiporter</fullName>
    </submittedName>
</protein>
<reference evidence="7 8" key="2">
    <citation type="journal article" date="2006" name="J. Microbiol. Methods">
        <title>Genomic flank-sequencing of plasposon insertion sites for rapid identification of functional genes.</title>
        <authorList>
            <person name="Leveau J.H."/>
            <person name="Gerards S."/>
            <person name="Fritsche K."/>
            <person name="Zondag G."/>
            <person name="van Veen J.A."/>
        </authorList>
    </citation>
    <scope>NUCLEOTIDE SEQUENCE [LARGE SCALE GENOMIC DNA]</scope>
    <source>
        <strain evidence="7 8">Ter331</strain>
    </source>
</reference>